<evidence type="ECO:0000259" key="9">
    <source>
        <dbReference type="PROSITE" id="PS50928"/>
    </source>
</evidence>
<dbReference type="KEGG" id="rpa:TX73_013615"/>
<dbReference type="AlphaFoldDB" id="Q6N6I5"/>
<dbReference type="HOGENOM" id="CLU_019602_16_1_5"/>
<keyword evidence="3 8" id="KW-0813">Transport</keyword>
<feature type="transmembrane region" description="Helical" evidence="8">
    <location>
        <begin position="324"/>
        <end position="344"/>
    </location>
</feature>
<evidence type="ECO:0000256" key="4">
    <source>
        <dbReference type="ARBA" id="ARBA00022475"/>
    </source>
</evidence>
<comment type="similarity">
    <text evidence="2">Belongs to the binding-protein-dependent transport system permease family. HisMQ subfamily.</text>
</comment>
<dbReference type="GO" id="GO:0022857">
    <property type="term" value="F:transmembrane transporter activity"/>
    <property type="evidence" value="ECO:0007669"/>
    <property type="project" value="InterPro"/>
</dbReference>
<dbReference type="GO" id="GO:0043190">
    <property type="term" value="C:ATP-binding cassette (ABC) transporter complex"/>
    <property type="evidence" value="ECO:0007669"/>
    <property type="project" value="InterPro"/>
</dbReference>
<gene>
    <name evidence="10" type="primary">aapM-2</name>
    <name evidence="10" type="ordered locus">RPA2630</name>
    <name evidence="11" type="ORF">TX73_013615</name>
</gene>
<comment type="subcellular location">
    <subcellularLocation>
        <location evidence="1">Cell inner membrane</location>
        <topology evidence="1">Multi-pass membrane protein</topology>
    </subcellularLocation>
    <subcellularLocation>
        <location evidence="8">Cell membrane</location>
        <topology evidence="8">Multi-pass membrane protein</topology>
    </subcellularLocation>
</comment>
<evidence type="ECO:0000313" key="12">
    <source>
        <dbReference type="Proteomes" id="UP000001426"/>
    </source>
</evidence>
<dbReference type="Proteomes" id="UP000001426">
    <property type="component" value="Chromosome"/>
</dbReference>
<evidence type="ECO:0000313" key="10">
    <source>
        <dbReference type="EMBL" id="CAE28071.1"/>
    </source>
</evidence>
<dbReference type="EMBL" id="CP116810">
    <property type="protein sequence ID" value="WCL92792.1"/>
    <property type="molecule type" value="Genomic_DNA"/>
</dbReference>
<dbReference type="Pfam" id="PF00528">
    <property type="entry name" value="BPD_transp_1"/>
    <property type="match status" value="1"/>
</dbReference>
<dbReference type="PhylomeDB" id="Q6N6I5"/>
<dbReference type="EMBL" id="BX572601">
    <property type="protein sequence ID" value="CAE28071.1"/>
    <property type="molecule type" value="Genomic_DNA"/>
</dbReference>
<evidence type="ECO:0000256" key="8">
    <source>
        <dbReference type="RuleBase" id="RU363032"/>
    </source>
</evidence>
<keyword evidence="5 8" id="KW-0812">Transmembrane</keyword>
<evidence type="ECO:0000256" key="1">
    <source>
        <dbReference type="ARBA" id="ARBA00004429"/>
    </source>
</evidence>
<feature type="transmembrane region" description="Helical" evidence="8">
    <location>
        <begin position="198"/>
        <end position="216"/>
    </location>
</feature>
<feature type="transmembrane region" description="Helical" evidence="8">
    <location>
        <begin position="93"/>
        <end position="110"/>
    </location>
</feature>
<dbReference type="PROSITE" id="PS50928">
    <property type="entry name" value="ABC_TM1"/>
    <property type="match status" value="1"/>
</dbReference>
<dbReference type="PANTHER" id="PTHR30614">
    <property type="entry name" value="MEMBRANE COMPONENT OF AMINO ACID ABC TRANSPORTER"/>
    <property type="match status" value="1"/>
</dbReference>
<keyword evidence="6 8" id="KW-1133">Transmembrane helix</keyword>
<evidence type="ECO:0000313" key="11">
    <source>
        <dbReference type="EMBL" id="WCL92792.1"/>
    </source>
</evidence>
<dbReference type="PANTHER" id="PTHR30614:SF41">
    <property type="entry name" value="INNER MEMBRANE AMINO-ACID ABC TRANSPORTER PERMEASE PROTEIN YHDY"/>
    <property type="match status" value="1"/>
</dbReference>
<dbReference type="eggNOG" id="COG0765">
    <property type="taxonomic scope" value="Bacteria"/>
</dbReference>
<feature type="domain" description="ABC transmembrane type-1" evidence="9">
    <location>
        <begin position="153"/>
        <end position="343"/>
    </location>
</feature>
<organism evidence="10">
    <name type="scientific">Rhodopseudomonas palustris (strain ATCC BAA-98 / CGA009)</name>
    <dbReference type="NCBI Taxonomy" id="258594"/>
    <lineage>
        <taxon>Bacteria</taxon>
        <taxon>Pseudomonadati</taxon>
        <taxon>Pseudomonadota</taxon>
        <taxon>Alphaproteobacteria</taxon>
        <taxon>Hyphomicrobiales</taxon>
        <taxon>Nitrobacteraceae</taxon>
        <taxon>Rhodopseudomonas</taxon>
    </lineage>
</organism>
<evidence type="ECO:0000256" key="6">
    <source>
        <dbReference type="ARBA" id="ARBA00022989"/>
    </source>
</evidence>
<dbReference type="GO" id="GO:0006865">
    <property type="term" value="P:amino acid transport"/>
    <property type="evidence" value="ECO:0007669"/>
    <property type="project" value="TreeGrafter"/>
</dbReference>
<dbReference type="InterPro" id="IPR000515">
    <property type="entry name" value="MetI-like"/>
</dbReference>
<dbReference type="InterPro" id="IPR010065">
    <property type="entry name" value="AA_ABC_transptr_permease_3TM"/>
</dbReference>
<accession>Q6N6I5</accession>
<feature type="transmembrane region" description="Helical" evidence="8">
    <location>
        <begin position="291"/>
        <end position="312"/>
    </location>
</feature>
<dbReference type="Gene3D" id="1.10.3720.10">
    <property type="entry name" value="MetI-like"/>
    <property type="match status" value="1"/>
</dbReference>
<dbReference type="SUPFAM" id="SSF161098">
    <property type="entry name" value="MetI-like"/>
    <property type="match status" value="1"/>
</dbReference>
<evidence type="ECO:0000256" key="5">
    <source>
        <dbReference type="ARBA" id="ARBA00022692"/>
    </source>
</evidence>
<reference evidence="10 12" key="2">
    <citation type="journal article" date="2004" name="Nat. Biotechnol.">
        <title>Complete genome sequence of the metabolically versatile photosynthetic bacterium Rhodopseudomonas palustris.</title>
        <authorList>
            <person name="Larimer F.W."/>
            <person name="Chain P."/>
            <person name="Hauser L."/>
            <person name="Lamerdin J."/>
            <person name="Malfatti S."/>
            <person name="Do L."/>
            <person name="Land M.L."/>
            <person name="Pelletier D.A."/>
            <person name="Beatty J.T."/>
            <person name="Lang A.S."/>
            <person name="Tabita F.R."/>
            <person name="Gibson J.L."/>
            <person name="Hanson T.E."/>
            <person name="Bobst C."/>
            <person name="Torres J.L."/>
            <person name="Peres C."/>
            <person name="Harrison F.H."/>
            <person name="Gibson J."/>
            <person name="Harwood C.S."/>
        </authorList>
    </citation>
    <scope>NUCLEOTIDE SEQUENCE [LARGE SCALE GENOMIC DNA]</scope>
    <source>
        <strain evidence="12">ATCC BAA-98 / CGA009</strain>
        <strain evidence="10">CGA009</strain>
    </source>
</reference>
<feature type="transmembrane region" description="Helical" evidence="8">
    <location>
        <begin position="157"/>
        <end position="177"/>
    </location>
</feature>
<dbReference type="CDD" id="cd06261">
    <property type="entry name" value="TM_PBP2"/>
    <property type="match status" value="1"/>
</dbReference>
<dbReference type="InterPro" id="IPR043429">
    <property type="entry name" value="ArtM/GltK/GlnP/TcyL/YhdX-like"/>
</dbReference>
<evidence type="ECO:0000256" key="7">
    <source>
        <dbReference type="ARBA" id="ARBA00023136"/>
    </source>
</evidence>
<dbReference type="GeneID" id="66893701"/>
<keyword evidence="12" id="KW-1185">Reference proteome</keyword>
<evidence type="ECO:0000256" key="2">
    <source>
        <dbReference type="ARBA" id="ARBA00010072"/>
    </source>
</evidence>
<protein>
    <submittedName>
        <fullName evidence="11">Amino acid ABC transporter permease</fullName>
    </submittedName>
    <submittedName>
        <fullName evidence="10">Polar amino acid ABC transport system protein, aapM-2</fullName>
    </submittedName>
</protein>
<keyword evidence="7 8" id="KW-0472">Membrane</keyword>
<feature type="transmembrane region" description="Helical" evidence="8">
    <location>
        <begin position="32"/>
        <end position="54"/>
    </location>
</feature>
<feature type="transmembrane region" description="Helical" evidence="8">
    <location>
        <begin position="228"/>
        <end position="248"/>
    </location>
</feature>
<dbReference type="STRING" id="258594.RPA2630"/>
<dbReference type="RefSeq" id="WP_011158180.1">
    <property type="nucleotide sequence ID" value="NZ_CP116810.1"/>
</dbReference>
<proteinExistence type="inferred from homology"/>
<sequence length="360" mass="39462">MNALELQETISQRRSFGWPKSVVALFGGWRRALVTFAVWALILWLGVPLLRWLLLDATWQGSSAECAARGGACWAFVAAKLRFFLFAFYPAEWLWRPVAVCGLLIALLLASAMPRLWGARLVVAWPVVIGLCLALMSGLPGGAVVSSNQWGGLPITLLVWVICFATSVPIAVLLSLARRSRMRIVRWLAIGYIELMRAIPMVAILYFATLILPMALPGSVPLDKLPRAIVMLALFWTAYVAEVVRGGLQAVPRGQEEAALALGLGYWRSMRLIVLPQALRAVVPGLVNLGIGFLLATSLLAVIGIMDILGAAKAAAADPEWLGYYKEAFLVVALVYFVMCYSGSRYSLWLERRLGTFNGR</sequence>
<reference evidence="11" key="3">
    <citation type="submission" date="2022-12" db="EMBL/GenBank/DDBJ databases">
        <title>Complete genome sequence of Rhodopseudomonas palustris CGA0092 and corrections to the R. palustris CGA009 genome sequence.</title>
        <authorList>
            <person name="Mazny B.R."/>
            <person name="Sheff O.F."/>
            <person name="LaSarre B."/>
            <person name="McKinlay A."/>
            <person name="McKinlay J.B."/>
        </authorList>
    </citation>
    <scope>NUCLEOTIDE SEQUENCE</scope>
    <source>
        <strain evidence="11">CGA009</strain>
    </source>
</reference>
<name>Q6N6I5_RHOPA</name>
<evidence type="ECO:0000256" key="3">
    <source>
        <dbReference type="ARBA" id="ARBA00022448"/>
    </source>
</evidence>
<keyword evidence="4" id="KW-1003">Cell membrane</keyword>
<reference evidence="11" key="1">
    <citation type="submission" date="2003-07" db="EMBL/GenBank/DDBJ databases">
        <authorList>
            <consortium name="Rhodopseudomonas genome consortium"/>
            <person name="Larimer F."/>
            <person name="Harwood C."/>
        </authorList>
    </citation>
    <scope>NUCLEOTIDE SEQUENCE</scope>
    <source>
        <strain evidence="11">CGA009</strain>
    </source>
</reference>
<dbReference type="InterPro" id="IPR035906">
    <property type="entry name" value="MetI-like_sf"/>
</dbReference>
<dbReference type="NCBIfam" id="TIGR01726">
    <property type="entry name" value="HEQRo_perm_3TM"/>
    <property type="match status" value="1"/>
</dbReference>
<feature type="transmembrane region" description="Helical" evidence="8">
    <location>
        <begin position="122"/>
        <end position="145"/>
    </location>
</feature>